<evidence type="ECO:0000313" key="3">
    <source>
        <dbReference type="EMBL" id="MDY0744945.1"/>
    </source>
</evidence>
<proteinExistence type="predicted"/>
<sequence>MKQAHIVVRAAIAVTLLSSLAVPALAVTQGSLTLSGFSYTLKDLNAADGLAPTLNWTESYLYASASDSRQSGWTLSGSELSSDWQYSGENVQYSQSASVNVSSPLGFAGGSASVDGHAPSVLSIGTDLMAGTTGSAVINSTHVFTLTANTQVTLGFDVSGALVGSGNTSGWMPSLYGASTYEQQSSLNYTARLGVDGAGVNFIGDASSWWTDAANPYEVILDGQRLQVTFSNKGTTTREYTLDVSLLLYGTDVAAPVPEPATYALMILGLVAIGGAAKRRRG</sequence>
<dbReference type="RefSeq" id="WP_320422854.1">
    <property type="nucleotide sequence ID" value="NZ_JAXCLA010000003.1"/>
</dbReference>
<evidence type="ECO:0000256" key="1">
    <source>
        <dbReference type="SAM" id="SignalP"/>
    </source>
</evidence>
<evidence type="ECO:0000259" key="2">
    <source>
        <dbReference type="Pfam" id="PF07589"/>
    </source>
</evidence>
<evidence type="ECO:0000313" key="4">
    <source>
        <dbReference type="Proteomes" id="UP001285263"/>
    </source>
</evidence>
<feature type="signal peptide" evidence="1">
    <location>
        <begin position="1"/>
        <end position="26"/>
    </location>
</feature>
<feature type="domain" description="Ice-binding protein C-terminal" evidence="2">
    <location>
        <begin position="256"/>
        <end position="280"/>
    </location>
</feature>
<feature type="chain" id="PRO_5046001021" evidence="1">
    <location>
        <begin position="27"/>
        <end position="282"/>
    </location>
</feature>
<reference evidence="3 4" key="1">
    <citation type="submission" date="2023-11" db="EMBL/GenBank/DDBJ databases">
        <title>Paucibacter sp. nov., isolated from fresh soil in Korea.</title>
        <authorList>
            <person name="Le N.T.T."/>
        </authorList>
    </citation>
    <scope>NUCLEOTIDE SEQUENCE [LARGE SCALE GENOMIC DNA]</scope>
    <source>
        <strain evidence="3 4">R3-3</strain>
    </source>
</reference>
<keyword evidence="4" id="KW-1185">Reference proteome</keyword>
<keyword evidence="1" id="KW-0732">Signal</keyword>
<gene>
    <name evidence="3" type="ORF">SNE35_10525</name>
</gene>
<dbReference type="Pfam" id="PF07589">
    <property type="entry name" value="PEP-CTERM"/>
    <property type="match status" value="1"/>
</dbReference>
<dbReference type="Proteomes" id="UP001285263">
    <property type="component" value="Unassembled WGS sequence"/>
</dbReference>
<accession>A0ABU5DGW2</accession>
<protein>
    <submittedName>
        <fullName evidence="3">PEP-CTERM sorting domain-containing protein</fullName>
    </submittedName>
</protein>
<organism evidence="3 4">
    <name type="scientific">Roseateles agri</name>
    <dbReference type="NCBI Taxonomy" id="3098619"/>
    <lineage>
        <taxon>Bacteria</taxon>
        <taxon>Pseudomonadati</taxon>
        <taxon>Pseudomonadota</taxon>
        <taxon>Betaproteobacteria</taxon>
        <taxon>Burkholderiales</taxon>
        <taxon>Sphaerotilaceae</taxon>
        <taxon>Roseateles</taxon>
    </lineage>
</organism>
<dbReference type="EMBL" id="JAXCLA010000003">
    <property type="protein sequence ID" value="MDY0744945.1"/>
    <property type="molecule type" value="Genomic_DNA"/>
</dbReference>
<name>A0ABU5DGW2_9BURK</name>
<dbReference type="NCBIfam" id="TIGR02595">
    <property type="entry name" value="PEP_CTERM"/>
    <property type="match status" value="1"/>
</dbReference>
<dbReference type="InterPro" id="IPR013424">
    <property type="entry name" value="Ice-binding_C"/>
</dbReference>
<comment type="caution">
    <text evidence="3">The sequence shown here is derived from an EMBL/GenBank/DDBJ whole genome shotgun (WGS) entry which is preliminary data.</text>
</comment>